<evidence type="ECO:0000313" key="3">
    <source>
        <dbReference type="Proteomes" id="UP000189940"/>
    </source>
</evidence>
<reference evidence="2 3" key="1">
    <citation type="submission" date="2017-02" db="EMBL/GenBank/DDBJ databases">
        <title>Genome sequence of the nitrite-oxidizing bacterium Nitrobacter vulgaris strain Ab1.</title>
        <authorList>
            <person name="Mellbye B.L."/>
            <person name="Davis E.W."/>
            <person name="Spieck E."/>
            <person name="Chang J.H."/>
            <person name="Bottomley P.J."/>
            <person name="Sayavedra-Soto L.A."/>
        </authorList>
    </citation>
    <scope>NUCLEOTIDE SEQUENCE [LARGE SCALE GENOMIC DNA]</scope>
    <source>
        <strain evidence="2 3">Ab1</strain>
    </source>
</reference>
<accession>A0A1V4HWV3</accession>
<feature type="domain" description="Abortive infection protein-like C-terminal" evidence="1">
    <location>
        <begin position="184"/>
        <end position="264"/>
    </location>
</feature>
<dbReference type="Proteomes" id="UP000189940">
    <property type="component" value="Unassembled WGS sequence"/>
</dbReference>
<dbReference type="EMBL" id="MWPQ01000044">
    <property type="protein sequence ID" value="OPH82447.1"/>
    <property type="molecule type" value="Genomic_DNA"/>
</dbReference>
<keyword evidence="3" id="KW-1185">Reference proteome</keyword>
<dbReference type="OrthoDB" id="1395176at2"/>
<dbReference type="RefSeq" id="WP_079447218.1">
    <property type="nucleotide sequence ID" value="NZ_MWPQ01000044.1"/>
</dbReference>
<evidence type="ECO:0000259" key="1">
    <source>
        <dbReference type="Pfam" id="PF14355"/>
    </source>
</evidence>
<protein>
    <submittedName>
        <fullName evidence="2">Abortive phage resistance protein</fullName>
    </submittedName>
</protein>
<evidence type="ECO:0000313" key="2">
    <source>
        <dbReference type="EMBL" id="OPH82447.1"/>
    </source>
</evidence>
<dbReference type="InterPro" id="IPR026001">
    <property type="entry name" value="Abi-like_C"/>
</dbReference>
<proteinExistence type="predicted"/>
<name>A0A1V4HWV3_NITVU</name>
<comment type="caution">
    <text evidence="2">The sequence shown here is derived from an EMBL/GenBank/DDBJ whole genome shotgun (WGS) entry which is preliminary data.</text>
</comment>
<gene>
    <name evidence="2" type="ORF">B2M20_11655</name>
</gene>
<dbReference type="AlphaFoldDB" id="A0A1V4HWV3"/>
<dbReference type="Pfam" id="PF14355">
    <property type="entry name" value="Abi_C"/>
    <property type="match status" value="1"/>
</dbReference>
<organism evidence="2 3">
    <name type="scientific">Nitrobacter vulgaris</name>
    <dbReference type="NCBI Taxonomy" id="29421"/>
    <lineage>
        <taxon>Bacteria</taxon>
        <taxon>Pseudomonadati</taxon>
        <taxon>Pseudomonadota</taxon>
        <taxon>Alphaproteobacteria</taxon>
        <taxon>Hyphomicrobiales</taxon>
        <taxon>Nitrobacteraceae</taxon>
        <taxon>Nitrobacter</taxon>
    </lineage>
</organism>
<sequence>MVTIKRSEMRQIDQVLGMESGYVLDFSNRTFSEFFEDEFGISIYDDKYQVSGASKANLLRGFIEVEDGYLVGQALRKLYAHRSRTAVGREGFQALPEEAQKQFFELVAKIESGASSPVLGSLSNAAQVLNFDTVTRDIERALASADKDPEDAVTAACSTVESVCRSILIELGLGLPEKKDIKGLFAAVRKPLGLGTDRDDLDALIADDVRKILNGLATVIEGIGSLRTHGGDAHGRERGYARIDRRIASLAIHSASTVALFLIETWQRKHPARELKLHNAA</sequence>